<protein>
    <submittedName>
        <fullName evidence="2">Uncharacterized protein</fullName>
    </submittedName>
</protein>
<keyword evidence="3" id="KW-1185">Reference proteome</keyword>
<reference evidence="2" key="1">
    <citation type="journal article" date="2022" name="bioRxiv">
        <title>Sequencing and chromosome-scale assembly of the giantPleurodeles waltlgenome.</title>
        <authorList>
            <person name="Brown T."/>
            <person name="Elewa A."/>
            <person name="Iarovenko S."/>
            <person name="Subramanian E."/>
            <person name="Araus A.J."/>
            <person name="Petzold A."/>
            <person name="Susuki M."/>
            <person name="Suzuki K.-i.T."/>
            <person name="Hayashi T."/>
            <person name="Toyoda A."/>
            <person name="Oliveira C."/>
            <person name="Osipova E."/>
            <person name="Leigh N.D."/>
            <person name="Simon A."/>
            <person name="Yun M.H."/>
        </authorList>
    </citation>
    <scope>NUCLEOTIDE SEQUENCE</scope>
    <source>
        <strain evidence="2">20211129_DDA</strain>
        <tissue evidence="2">Liver</tissue>
    </source>
</reference>
<evidence type="ECO:0000256" key="1">
    <source>
        <dbReference type="SAM" id="MobiDB-lite"/>
    </source>
</evidence>
<evidence type="ECO:0000313" key="2">
    <source>
        <dbReference type="EMBL" id="KAJ1104499.1"/>
    </source>
</evidence>
<evidence type="ECO:0000313" key="3">
    <source>
        <dbReference type="Proteomes" id="UP001066276"/>
    </source>
</evidence>
<sequence length="97" mass="10286">MTRSIADGGWEITTRSVGFSDHRAAGLPTQVLLGVEKQRKACPDPRVLTGSTHRSPAKERNGAPDPAKGETTHGTAMSGINASQALFDAHSPVRGYF</sequence>
<dbReference type="AlphaFoldDB" id="A0AAV7MN22"/>
<feature type="region of interest" description="Disordered" evidence="1">
    <location>
        <begin position="42"/>
        <end position="79"/>
    </location>
</feature>
<dbReference type="Proteomes" id="UP001066276">
    <property type="component" value="Chromosome 9"/>
</dbReference>
<accession>A0AAV7MN22</accession>
<organism evidence="2 3">
    <name type="scientific">Pleurodeles waltl</name>
    <name type="common">Iberian ribbed newt</name>
    <dbReference type="NCBI Taxonomy" id="8319"/>
    <lineage>
        <taxon>Eukaryota</taxon>
        <taxon>Metazoa</taxon>
        <taxon>Chordata</taxon>
        <taxon>Craniata</taxon>
        <taxon>Vertebrata</taxon>
        <taxon>Euteleostomi</taxon>
        <taxon>Amphibia</taxon>
        <taxon>Batrachia</taxon>
        <taxon>Caudata</taxon>
        <taxon>Salamandroidea</taxon>
        <taxon>Salamandridae</taxon>
        <taxon>Pleurodelinae</taxon>
        <taxon>Pleurodeles</taxon>
    </lineage>
</organism>
<name>A0AAV7MN22_PLEWA</name>
<feature type="compositionally biased region" description="Basic and acidic residues" evidence="1">
    <location>
        <begin position="56"/>
        <end position="71"/>
    </location>
</feature>
<comment type="caution">
    <text evidence="2">The sequence shown here is derived from an EMBL/GenBank/DDBJ whole genome shotgun (WGS) entry which is preliminary data.</text>
</comment>
<dbReference type="EMBL" id="JANPWB010000013">
    <property type="protein sequence ID" value="KAJ1104499.1"/>
    <property type="molecule type" value="Genomic_DNA"/>
</dbReference>
<proteinExistence type="predicted"/>
<gene>
    <name evidence="2" type="ORF">NDU88_001910</name>
</gene>